<reference evidence="9 10" key="1">
    <citation type="submission" date="2009-04" db="EMBL/GenBank/DDBJ databases">
        <authorList>
            <person name="Qin X."/>
            <person name="Bachman B."/>
            <person name="Battles P."/>
            <person name="Bell A."/>
            <person name="Bess C."/>
            <person name="Bickham C."/>
            <person name="Chaboub L."/>
            <person name="Chen D."/>
            <person name="Coyle M."/>
            <person name="Deiros D.R."/>
            <person name="Dinh H."/>
            <person name="Forbes L."/>
            <person name="Fowler G."/>
            <person name="Francisco L."/>
            <person name="Fu Q."/>
            <person name="Gubbala S."/>
            <person name="Hale W."/>
            <person name="Han Y."/>
            <person name="Hemphill L."/>
            <person name="Highlander S.K."/>
            <person name="Hirani K."/>
            <person name="Hogues M."/>
            <person name="Jackson L."/>
            <person name="Jakkamsetti A."/>
            <person name="Javaid M."/>
            <person name="Jiang H."/>
            <person name="Korchina V."/>
            <person name="Kovar C."/>
            <person name="Lara F."/>
            <person name="Lee S."/>
            <person name="Mata R."/>
            <person name="Mathew T."/>
            <person name="Moen C."/>
            <person name="Morales K."/>
            <person name="Munidasa M."/>
            <person name="Nazareth L."/>
            <person name="Ngo R."/>
            <person name="Nguyen L."/>
            <person name="Okwuonu G."/>
            <person name="Ongeri F."/>
            <person name="Patil S."/>
            <person name="Petrosino J."/>
            <person name="Pham C."/>
            <person name="Pham P."/>
            <person name="Pu L.-L."/>
            <person name="Puazo M."/>
            <person name="Raj R."/>
            <person name="Reid J."/>
            <person name="Rouhana J."/>
            <person name="Saada N."/>
            <person name="Shang Y."/>
            <person name="Simmons D."/>
            <person name="Thornton R."/>
            <person name="Warren J."/>
            <person name="Weissenberger G."/>
            <person name="Zhang J."/>
            <person name="Zhang L."/>
            <person name="Zhou C."/>
            <person name="Zhu D."/>
            <person name="Muzny D."/>
            <person name="Worley K."/>
            <person name="Gibbs R."/>
        </authorList>
    </citation>
    <scope>NUCLEOTIDE SEQUENCE [LARGE SCALE GENOMIC DNA]</scope>
    <source>
        <strain evidence="9 10">ATCC 33313</strain>
    </source>
</reference>
<feature type="transmembrane region" description="Helical" evidence="7">
    <location>
        <begin position="12"/>
        <end position="31"/>
    </location>
</feature>
<feature type="transmembrane region" description="Helical" evidence="7">
    <location>
        <begin position="332"/>
        <end position="350"/>
    </location>
</feature>
<proteinExistence type="predicted"/>
<dbReference type="PANTHER" id="PTHR42718">
    <property type="entry name" value="MAJOR FACILITATOR SUPERFAMILY MULTIDRUG TRANSPORTER MFSC"/>
    <property type="match status" value="1"/>
</dbReference>
<dbReference type="Proteomes" id="UP000004528">
    <property type="component" value="Unassembled WGS sequence"/>
</dbReference>
<organism evidence="9 10">
    <name type="scientific">Weissella paramesenteroides ATCC 33313</name>
    <dbReference type="NCBI Taxonomy" id="585506"/>
    <lineage>
        <taxon>Bacteria</taxon>
        <taxon>Bacillati</taxon>
        <taxon>Bacillota</taxon>
        <taxon>Bacilli</taxon>
        <taxon>Lactobacillales</taxon>
        <taxon>Lactobacillaceae</taxon>
        <taxon>Weissella</taxon>
    </lineage>
</organism>
<comment type="subcellular location">
    <subcellularLocation>
        <location evidence="1">Cell membrane</location>
        <topology evidence="1">Multi-pass membrane protein</topology>
    </subcellularLocation>
</comment>
<feature type="domain" description="Major facilitator superfamily (MFS) profile" evidence="8">
    <location>
        <begin position="13"/>
        <end position="463"/>
    </location>
</feature>
<keyword evidence="5 7" id="KW-1133">Transmembrane helix</keyword>
<dbReference type="STRING" id="585506.HMPREF0877_0530"/>
<dbReference type="InterPro" id="IPR020846">
    <property type="entry name" value="MFS_dom"/>
</dbReference>
<feature type="transmembrane region" description="Helical" evidence="7">
    <location>
        <begin position="109"/>
        <end position="130"/>
    </location>
</feature>
<name>C5R985_WEIPA</name>
<evidence type="ECO:0000256" key="5">
    <source>
        <dbReference type="ARBA" id="ARBA00022989"/>
    </source>
</evidence>
<keyword evidence="2" id="KW-0813">Transport</keyword>
<accession>C5R985</accession>
<evidence type="ECO:0000313" key="9">
    <source>
        <dbReference type="EMBL" id="EER75317.1"/>
    </source>
</evidence>
<protein>
    <submittedName>
        <fullName evidence="9">Drug resistance MFS transporter, drug:H+ antiporter-2 family</fullName>
    </submittedName>
</protein>
<feature type="transmembrane region" description="Helical" evidence="7">
    <location>
        <begin position="198"/>
        <end position="217"/>
    </location>
</feature>
<dbReference type="AlphaFoldDB" id="C5R985"/>
<feature type="transmembrane region" description="Helical" evidence="7">
    <location>
        <begin position="439"/>
        <end position="458"/>
    </location>
</feature>
<dbReference type="InterPro" id="IPR036259">
    <property type="entry name" value="MFS_trans_sf"/>
</dbReference>
<feature type="transmembrane region" description="Helical" evidence="7">
    <location>
        <begin position="167"/>
        <end position="186"/>
    </location>
</feature>
<feature type="transmembrane region" description="Helical" evidence="7">
    <location>
        <begin position="398"/>
        <end position="419"/>
    </location>
</feature>
<gene>
    <name evidence="9" type="ORF">HMPREF0877_0530</name>
</gene>
<dbReference type="PROSITE" id="PS50850">
    <property type="entry name" value="MFS"/>
    <property type="match status" value="1"/>
</dbReference>
<dbReference type="eggNOG" id="COG2814">
    <property type="taxonomic scope" value="Bacteria"/>
</dbReference>
<feature type="transmembrane region" description="Helical" evidence="7">
    <location>
        <begin position="51"/>
        <end position="71"/>
    </location>
</feature>
<dbReference type="SUPFAM" id="SSF103473">
    <property type="entry name" value="MFS general substrate transporter"/>
    <property type="match status" value="1"/>
</dbReference>
<evidence type="ECO:0000256" key="2">
    <source>
        <dbReference type="ARBA" id="ARBA00022448"/>
    </source>
</evidence>
<dbReference type="GO" id="GO:0005886">
    <property type="term" value="C:plasma membrane"/>
    <property type="evidence" value="ECO:0007669"/>
    <property type="project" value="UniProtKB-SubCell"/>
</dbReference>
<evidence type="ECO:0000256" key="7">
    <source>
        <dbReference type="SAM" id="Phobius"/>
    </source>
</evidence>
<dbReference type="CDD" id="cd17503">
    <property type="entry name" value="MFS_LmrB_MDR_like"/>
    <property type="match status" value="1"/>
</dbReference>
<evidence type="ECO:0000256" key="4">
    <source>
        <dbReference type="ARBA" id="ARBA00022692"/>
    </source>
</evidence>
<sequence>MDVNTISKKERGVLLILMVGVFLGFLNQTLMNTALPQVMADFKISTALGQWMTNGYMLVNGIMVPLTAFLIQRLKTRTLYLSALLVFAIGTLISGFAPTYFTLILGRMVQAAGAGIFGPLMNVVVMNIFAANRRGEAMGIIGLALNFAPTIGPTLSGFIVSNHSWRWLFWGIAPFIFLDLILAFFLLKNIGTQKFLRFNFLGVLLSSVGLGSLLYGFSNAGDGQWTSPNVWGFLVVGLLVTTLFVYQQTHAKNPLLNFNVFKYHNFTITTIINVVLMCALYGGALMLPLYMQTVRGESALISGLVLLPGALITAILSPISGKWYDQFGARRLAPIGLGIVVLGTIILANLQLNSPLWLPALGQLIRQLGLVMVTMPIQTEAFNSLPINMVPDGSAVYTTIRQVAASFGTAALITAYGLTSASVKAGHTQVSADLNGIHVAFWIATGLVILALLLTSLLRNRQDFVDDRHVHGETE</sequence>
<keyword evidence="6 7" id="KW-0472">Membrane</keyword>
<keyword evidence="3" id="KW-1003">Cell membrane</keyword>
<dbReference type="EMBL" id="ACKU01000007">
    <property type="protein sequence ID" value="EER75317.1"/>
    <property type="molecule type" value="Genomic_DNA"/>
</dbReference>
<dbReference type="PANTHER" id="PTHR42718:SF24">
    <property type="entry name" value="MAJOR FACILITATOR SUPERFAMILY (MFS) PROFILE DOMAIN-CONTAINING PROTEIN"/>
    <property type="match status" value="1"/>
</dbReference>
<feature type="transmembrane region" description="Helical" evidence="7">
    <location>
        <begin position="356"/>
        <end position="377"/>
    </location>
</feature>
<feature type="transmembrane region" description="Helical" evidence="7">
    <location>
        <begin position="229"/>
        <end position="246"/>
    </location>
</feature>
<dbReference type="InterPro" id="IPR011701">
    <property type="entry name" value="MFS"/>
</dbReference>
<dbReference type="InterPro" id="IPR004638">
    <property type="entry name" value="EmrB-like"/>
</dbReference>
<dbReference type="NCBIfam" id="TIGR00711">
    <property type="entry name" value="efflux_EmrB"/>
    <property type="match status" value="1"/>
</dbReference>
<dbReference type="Pfam" id="PF07690">
    <property type="entry name" value="MFS_1"/>
    <property type="match status" value="1"/>
</dbReference>
<feature type="transmembrane region" description="Helical" evidence="7">
    <location>
        <begin position="266"/>
        <end position="287"/>
    </location>
</feature>
<keyword evidence="10" id="KW-1185">Reference proteome</keyword>
<feature type="transmembrane region" description="Helical" evidence="7">
    <location>
        <begin position="78"/>
        <end position="97"/>
    </location>
</feature>
<dbReference type="Gene3D" id="1.20.1250.20">
    <property type="entry name" value="MFS general substrate transporter like domains"/>
    <property type="match status" value="1"/>
</dbReference>
<evidence type="ECO:0000256" key="1">
    <source>
        <dbReference type="ARBA" id="ARBA00004651"/>
    </source>
</evidence>
<dbReference type="GO" id="GO:0022857">
    <property type="term" value="F:transmembrane transporter activity"/>
    <property type="evidence" value="ECO:0007669"/>
    <property type="project" value="InterPro"/>
</dbReference>
<feature type="transmembrane region" description="Helical" evidence="7">
    <location>
        <begin position="137"/>
        <end position="161"/>
    </location>
</feature>
<dbReference type="PRINTS" id="PR01036">
    <property type="entry name" value="TCRTETB"/>
</dbReference>
<evidence type="ECO:0000259" key="8">
    <source>
        <dbReference type="PROSITE" id="PS50850"/>
    </source>
</evidence>
<dbReference type="HOGENOM" id="CLU_000960_28_0_9"/>
<feature type="transmembrane region" description="Helical" evidence="7">
    <location>
        <begin position="299"/>
        <end position="320"/>
    </location>
</feature>
<evidence type="ECO:0000256" key="3">
    <source>
        <dbReference type="ARBA" id="ARBA00022475"/>
    </source>
</evidence>
<dbReference type="Gene3D" id="1.20.1720.10">
    <property type="entry name" value="Multidrug resistance protein D"/>
    <property type="match status" value="1"/>
</dbReference>
<keyword evidence="4 7" id="KW-0812">Transmembrane</keyword>
<comment type="caution">
    <text evidence="9">The sequence shown here is derived from an EMBL/GenBank/DDBJ whole genome shotgun (WGS) entry which is preliminary data.</text>
</comment>
<evidence type="ECO:0000313" key="10">
    <source>
        <dbReference type="Proteomes" id="UP000004528"/>
    </source>
</evidence>
<evidence type="ECO:0000256" key="6">
    <source>
        <dbReference type="ARBA" id="ARBA00023136"/>
    </source>
</evidence>